<dbReference type="Gene3D" id="3.40.50.720">
    <property type="entry name" value="NAD(P)-binding Rossmann-like Domain"/>
    <property type="match status" value="1"/>
</dbReference>
<sequence>MAQTTKPVLVIYGATAYTAQQLFTYLEEHPEAGDFDFILAGRNQTKLDKLNGSLKIQREVIACELSDEEGVEAMVKRGNVIVNFAGPYRWHNAEAIIRACSKAGKHYIDLCGESAWLAKDIIPKYHSIASSTGACIVPSCGFDSVPSDLIVHLANQTLQTVRPGSTLADSTSIFKVKGTISGGTVQSMITLTELPKEERRAGEFTLCPGIQLPSTPPALTFSLPSTPLTPARFASFFFMYVYNRTVVRRSQFLSGALSTKSGGKVMKYAEGLDIGYGKFGSALATIGMMVFGGLFFGFKCLRNIILRYLPKQGEGAPLEQLKAGHYQVTNLSTEESSAPDHKPVKILTRFDGEGDPGYLNTCYLLAESALALVLPAPKGTSRPPLAKAGGLLTPATAMGDVLIERLRKSGKFQITSEVLSEEKKKDI</sequence>
<dbReference type="OrthoDB" id="10268090at2759"/>
<dbReference type="InParanoid" id="Q5KDJ5"/>
<accession>Q5KDJ5</accession>
<dbReference type="InterPro" id="IPR051276">
    <property type="entry name" value="Saccharopine_DH-like_oxidrdct"/>
</dbReference>
<evidence type="ECO:0000256" key="2">
    <source>
        <dbReference type="SAM" id="Phobius"/>
    </source>
</evidence>
<dbReference type="Pfam" id="PF03435">
    <property type="entry name" value="Sacchrp_dh_NADP"/>
    <property type="match status" value="1"/>
</dbReference>
<dbReference type="GeneID" id="3258888"/>
<dbReference type="eggNOG" id="KOG2733">
    <property type="taxonomic scope" value="Eukaryota"/>
</dbReference>
<dbReference type="RefSeq" id="XP_572080.1">
    <property type="nucleotide sequence ID" value="XM_572080.2"/>
</dbReference>
<keyword evidence="2" id="KW-0472">Membrane</keyword>
<dbReference type="KEGG" id="cne:CNG03750"/>
<proteinExistence type="inferred from homology"/>
<dbReference type="SUPFAM" id="SSF51735">
    <property type="entry name" value="NAD(P)-binding Rossmann-fold domains"/>
    <property type="match status" value="1"/>
</dbReference>
<dbReference type="VEuPathDB" id="FungiDB:CNG03750"/>
<dbReference type="GO" id="GO:0005811">
    <property type="term" value="C:lipid droplet"/>
    <property type="evidence" value="ECO:0000318"/>
    <property type="project" value="GO_Central"/>
</dbReference>
<gene>
    <name evidence="4" type="ordered locus">CNG03750</name>
</gene>
<organism evidence="4 5">
    <name type="scientific">Cryptococcus deneoformans (strain JEC21 / ATCC MYA-565)</name>
    <name type="common">Cryptococcus neoformans var. neoformans serotype D</name>
    <dbReference type="NCBI Taxonomy" id="214684"/>
    <lineage>
        <taxon>Eukaryota</taxon>
        <taxon>Fungi</taxon>
        <taxon>Dikarya</taxon>
        <taxon>Basidiomycota</taxon>
        <taxon>Agaricomycotina</taxon>
        <taxon>Tremellomycetes</taxon>
        <taxon>Tremellales</taxon>
        <taxon>Cryptococcaceae</taxon>
        <taxon>Cryptococcus</taxon>
        <taxon>Cryptococcus neoformans species complex</taxon>
    </lineage>
</organism>
<evidence type="ECO:0000313" key="4">
    <source>
        <dbReference type="EMBL" id="AAW44773.1"/>
    </source>
</evidence>
<dbReference type="GO" id="GO:0016020">
    <property type="term" value="C:membrane"/>
    <property type="evidence" value="ECO:0007669"/>
    <property type="project" value="GOC"/>
</dbReference>
<protein>
    <recommendedName>
        <fullName evidence="3">Saccharopine dehydrogenase NADP binding domain-containing protein</fullName>
    </recommendedName>
</protein>
<dbReference type="GO" id="GO:0009247">
    <property type="term" value="P:glycolipid biosynthetic process"/>
    <property type="evidence" value="ECO:0000318"/>
    <property type="project" value="GO_Central"/>
</dbReference>
<dbReference type="FunFam" id="3.40.50.720:FF:000711">
    <property type="entry name" value="Unplaced genomic scaffold supercont2.2, whole genome shotgun sequence"/>
    <property type="match status" value="1"/>
</dbReference>
<dbReference type="EMBL" id="AE017347">
    <property type="protein sequence ID" value="AAW44773.1"/>
    <property type="molecule type" value="Genomic_DNA"/>
</dbReference>
<keyword evidence="2" id="KW-0812">Transmembrane</keyword>
<dbReference type="PANTHER" id="PTHR12286:SF5">
    <property type="entry name" value="SACCHAROPINE DEHYDROGENASE-LIKE OXIDOREDUCTASE"/>
    <property type="match status" value="1"/>
</dbReference>
<name>Q5KDJ5_CRYD1</name>
<dbReference type="Proteomes" id="UP000002149">
    <property type="component" value="Chromosome 7"/>
</dbReference>
<feature type="domain" description="Saccharopine dehydrogenase NADP binding" evidence="3">
    <location>
        <begin position="10"/>
        <end position="134"/>
    </location>
</feature>
<dbReference type="HOGENOM" id="CLU_031002_0_1_1"/>
<dbReference type="PaxDb" id="214684-Q5KDJ5"/>
<dbReference type="OMA" id="GPYQLYG"/>
<dbReference type="PANTHER" id="PTHR12286">
    <property type="entry name" value="SACCHAROPINE DEHYDROGENASE-LIKE OXIDOREDUCTASE"/>
    <property type="match status" value="1"/>
</dbReference>
<evidence type="ECO:0000313" key="5">
    <source>
        <dbReference type="Proteomes" id="UP000002149"/>
    </source>
</evidence>
<dbReference type="InterPro" id="IPR005097">
    <property type="entry name" value="Sacchrp_dh_NADP-bd"/>
</dbReference>
<reference evidence="4 5" key="1">
    <citation type="journal article" date="2005" name="Science">
        <title>The genome of the basidiomycetous yeast and human pathogen Cryptococcus neoformans.</title>
        <authorList>
            <person name="Loftus B.J."/>
            <person name="Fung E."/>
            <person name="Roncaglia P."/>
            <person name="Rowley D."/>
            <person name="Amedeo P."/>
            <person name="Bruno D."/>
            <person name="Vamathevan J."/>
            <person name="Miranda M."/>
            <person name="Anderson I.J."/>
            <person name="Fraser J.A."/>
            <person name="Allen J.E."/>
            <person name="Bosdet I.E."/>
            <person name="Brent M.R."/>
            <person name="Chiu R."/>
            <person name="Doering T.L."/>
            <person name="Donlin M.J."/>
            <person name="D'Souza C.A."/>
            <person name="Fox D.S."/>
            <person name="Grinberg V."/>
            <person name="Fu J."/>
            <person name="Fukushima M."/>
            <person name="Haas B.J."/>
            <person name="Huang J.C."/>
            <person name="Janbon G."/>
            <person name="Jones S.J."/>
            <person name="Koo H.L."/>
            <person name="Krzywinski M.I."/>
            <person name="Kwon-Chung J.K."/>
            <person name="Lengeler K.B."/>
            <person name="Maiti R."/>
            <person name="Marra M.A."/>
            <person name="Marra R.E."/>
            <person name="Mathewson C.A."/>
            <person name="Mitchell T.G."/>
            <person name="Pertea M."/>
            <person name="Riggs F.R."/>
            <person name="Salzberg S.L."/>
            <person name="Schein J.E."/>
            <person name="Shvartsbeyn A."/>
            <person name="Shin H."/>
            <person name="Shumway M."/>
            <person name="Specht C.A."/>
            <person name="Suh B.B."/>
            <person name="Tenney A."/>
            <person name="Utterback T.R."/>
            <person name="Wickes B.L."/>
            <person name="Wortman J.R."/>
            <person name="Wye N.H."/>
            <person name="Kronstad J.W."/>
            <person name="Lodge J.K."/>
            <person name="Heitman J."/>
            <person name="Davis R.W."/>
            <person name="Fraser C.M."/>
            <person name="Hyman R.W."/>
        </authorList>
    </citation>
    <scope>NUCLEOTIDE SEQUENCE [LARGE SCALE GENOMIC DNA]</scope>
    <source>
        <strain evidence="5">JEC21 / ATCC MYA-565</strain>
    </source>
</reference>
<feature type="transmembrane region" description="Helical" evidence="2">
    <location>
        <begin position="279"/>
        <end position="298"/>
    </location>
</feature>
<keyword evidence="5" id="KW-1185">Reference proteome</keyword>
<keyword evidence="2" id="KW-1133">Transmembrane helix</keyword>
<dbReference type="InterPro" id="IPR036291">
    <property type="entry name" value="NAD(P)-bd_dom_sf"/>
</dbReference>
<evidence type="ECO:0000259" key="3">
    <source>
        <dbReference type="Pfam" id="PF03435"/>
    </source>
</evidence>
<dbReference type="AlphaFoldDB" id="Q5KDJ5"/>
<comment type="similarity">
    <text evidence="1">Belongs to the saccharopine dehydrogenase family.</text>
</comment>
<evidence type="ECO:0000256" key="1">
    <source>
        <dbReference type="ARBA" id="ARBA00038048"/>
    </source>
</evidence>